<dbReference type="Pfam" id="PF10675">
    <property type="entry name" value="DUF2489"/>
    <property type="match status" value="1"/>
</dbReference>
<evidence type="ECO:0000313" key="4">
    <source>
        <dbReference type="Proteomes" id="UP001596364"/>
    </source>
</evidence>
<dbReference type="RefSeq" id="WP_165490706.1">
    <property type="nucleotide sequence ID" value="NZ_JBHSUS010000001.1"/>
</dbReference>
<keyword evidence="1" id="KW-0472">Membrane</keyword>
<keyword evidence="1" id="KW-1133">Transmembrane helix</keyword>
<proteinExistence type="predicted"/>
<evidence type="ECO:0000313" key="3">
    <source>
        <dbReference type="EMBL" id="MFC6441689.1"/>
    </source>
</evidence>
<name>A0ABW1XPW6_9ALTE</name>
<comment type="caution">
    <text evidence="3">The sequence shown here is derived from an EMBL/GenBank/DDBJ whole genome shotgun (WGS) entry which is preliminary data.</text>
</comment>
<dbReference type="EMBL" id="JBHSUS010000001">
    <property type="protein sequence ID" value="MFC6441689.1"/>
    <property type="molecule type" value="Genomic_DNA"/>
</dbReference>
<organism evidence="3 4">
    <name type="scientific">Pseudobowmanella zhangzhouensis</name>
    <dbReference type="NCBI Taxonomy" id="1537679"/>
    <lineage>
        <taxon>Bacteria</taxon>
        <taxon>Pseudomonadati</taxon>
        <taxon>Pseudomonadota</taxon>
        <taxon>Gammaproteobacteria</taxon>
        <taxon>Alteromonadales</taxon>
        <taxon>Alteromonadaceae</taxon>
    </lineage>
</organism>
<dbReference type="Proteomes" id="UP001596364">
    <property type="component" value="Unassembled WGS sequence"/>
</dbReference>
<evidence type="ECO:0000256" key="1">
    <source>
        <dbReference type="SAM" id="Phobius"/>
    </source>
</evidence>
<reference evidence="4" key="1">
    <citation type="journal article" date="2019" name="Int. J. Syst. Evol. Microbiol.">
        <title>The Global Catalogue of Microorganisms (GCM) 10K type strain sequencing project: providing services to taxonomists for standard genome sequencing and annotation.</title>
        <authorList>
            <consortium name="The Broad Institute Genomics Platform"/>
            <consortium name="The Broad Institute Genome Sequencing Center for Infectious Disease"/>
            <person name="Wu L."/>
            <person name="Ma J."/>
        </authorList>
    </citation>
    <scope>NUCLEOTIDE SEQUENCE [LARGE SCALE GENOMIC DNA]</scope>
    <source>
        <strain evidence="4">CGMCC 1.16031</strain>
    </source>
</reference>
<keyword evidence="4" id="KW-1185">Reference proteome</keyword>
<dbReference type="InterPro" id="IPR019617">
    <property type="entry name" value="DUF2489"/>
</dbReference>
<protein>
    <submittedName>
        <fullName evidence="3">DUF2489 domain-containing protein</fullName>
    </submittedName>
</protein>
<evidence type="ECO:0000259" key="2">
    <source>
        <dbReference type="Pfam" id="PF10675"/>
    </source>
</evidence>
<feature type="domain" description="DUF2489" evidence="2">
    <location>
        <begin position="13"/>
        <end position="141"/>
    </location>
</feature>
<keyword evidence="1" id="KW-0812">Transmembrane</keyword>
<feature type="transmembrane region" description="Helical" evidence="1">
    <location>
        <begin position="6"/>
        <end position="28"/>
    </location>
</feature>
<sequence>MTNMLVSAASLIILGLAGYAGYLLTLLYKQGQRQKAARAARIEKITESIQTIALATVQQQCDLSEASIRLCVLLDAIPVLPQPDYRGRFPALHALYDKVKNLPTHEARAQQNKLERRKMDLSRSEWEAELESQILLEAETLAKFSV</sequence>
<accession>A0ABW1XPW6</accession>
<gene>
    <name evidence="3" type="ORF">ACFP85_16160</name>
</gene>